<dbReference type="InterPro" id="IPR000215">
    <property type="entry name" value="Serpin_fam"/>
</dbReference>
<dbReference type="OrthoDB" id="671595at2759"/>
<dbReference type="InterPro" id="IPR036186">
    <property type="entry name" value="Serpin_sf"/>
</dbReference>
<dbReference type="PROSITE" id="PS00284">
    <property type="entry name" value="SERPIN"/>
    <property type="match status" value="1"/>
</dbReference>
<reference evidence="3" key="1">
    <citation type="submission" date="2025-08" db="UniProtKB">
        <authorList>
            <consortium name="Ensembl"/>
        </authorList>
    </citation>
    <scope>IDENTIFICATION</scope>
</reference>
<dbReference type="SUPFAM" id="SSF56574">
    <property type="entry name" value="Serpins"/>
    <property type="match status" value="1"/>
</dbReference>
<dbReference type="Gene3D" id="2.30.39.10">
    <property type="entry name" value="Alpha-1-antitrypsin, domain 1"/>
    <property type="match status" value="1"/>
</dbReference>
<organism evidence="3 4">
    <name type="scientific">Leptobrachium leishanense</name>
    <name type="common">Leishan spiny toad</name>
    <dbReference type="NCBI Taxonomy" id="445787"/>
    <lineage>
        <taxon>Eukaryota</taxon>
        <taxon>Metazoa</taxon>
        <taxon>Chordata</taxon>
        <taxon>Craniata</taxon>
        <taxon>Vertebrata</taxon>
        <taxon>Euteleostomi</taxon>
        <taxon>Amphibia</taxon>
        <taxon>Batrachia</taxon>
        <taxon>Anura</taxon>
        <taxon>Pelobatoidea</taxon>
        <taxon>Megophryidae</taxon>
        <taxon>Leptobrachium</taxon>
    </lineage>
</organism>
<comment type="similarity">
    <text evidence="1">Belongs to the serpin family. Ov-serpin subfamily.</text>
</comment>
<dbReference type="InterPro" id="IPR042178">
    <property type="entry name" value="Serpin_sf_1"/>
</dbReference>
<protein>
    <submittedName>
        <fullName evidence="3">Serpin family B member 5</fullName>
    </submittedName>
</protein>
<evidence type="ECO:0000256" key="1">
    <source>
        <dbReference type="ARBA" id="ARBA00006426"/>
    </source>
</evidence>
<dbReference type="SMART" id="SM00093">
    <property type="entry name" value="SERPIN"/>
    <property type="match status" value="1"/>
</dbReference>
<dbReference type="InterPro" id="IPR042185">
    <property type="entry name" value="Serpin_sf_2"/>
</dbReference>
<dbReference type="Proteomes" id="UP000694569">
    <property type="component" value="Unplaced"/>
</dbReference>
<dbReference type="InterPro" id="IPR023796">
    <property type="entry name" value="Serpin_dom"/>
</dbReference>
<evidence type="ECO:0000259" key="2">
    <source>
        <dbReference type="SMART" id="SM00093"/>
    </source>
</evidence>
<dbReference type="Gene3D" id="3.30.497.10">
    <property type="entry name" value="Antithrombin, subunit I, domain 2"/>
    <property type="match status" value="2"/>
</dbReference>
<dbReference type="PRINTS" id="PR00676">
    <property type="entry name" value="MASPIN"/>
</dbReference>
<dbReference type="Ensembl" id="ENSLLET00000017068.1">
    <property type="protein sequence ID" value="ENSLLEP00000016444.1"/>
    <property type="gene ID" value="ENSLLEG00000010481.1"/>
</dbReference>
<sequence length="419" mass="47734">MDALRLANTALAVDILKKFFEKSKTDNIIFSPLCVSTSLALALKGSKENTAAEFIKVLHVEKVKDCDFGFQSLNSDIAKISSIYSIKLIKRLYIEKSLNCTKNFVDSTKKPYPSELEEIDINSQPEEARNQINTSIKELTDGKFETSLNEGTCDENTKILLVGAAHFKANWLYKFNETETKEMDFHINKRAFLAYMAEREYFTIPWTSTGFRLSWCRFTFFTASVFFFKTETKPVQMMHLEARLSIGYINDLETTILEIPCTGKQISLLLLLPKCIEDDSTGLKKLEEDITFEKYVHWTNPSMMANSKVKLCLPKFKMECSYVLNDTLKSLGLNDAFNEEASDFSGMSESKGIVLSQAIQNACIEIDEEGTETADVTKERLLMHKDEFVVDHPFLFIVRHNKSRTVLMCGRYCSPPSTC</sequence>
<gene>
    <name evidence="3" type="primary">SERPINB5</name>
</gene>
<evidence type="ECO:0000313" key="4">
    <source>
        <dbReference type="Proteomes" id="UP000694569"/>
    </source>
</evidence>
<accession>A0A8C5MPX0</accession>
<dbReference type="Pfam" id="PF00079">
    <property type="entry name" value="Serpin"/>
    <property type="match status" value="2"/>
</dbReference>
<reference evidence="3" key="2">
    <citation type="submission" date="2025-09" db="UniProtKB">
        <authorList>
            <consortium name="Ensembl"/>
        </authorList>
    </citation>
    <scope>IDENTIFICATION</scope>
</reference>
<dbReference type="GO" id="GO:0004867">
    <property type="term" value="F:serine-type endopeptidase inhibitor activity"/>
    <property type="evidence" value="ECO:0007669"/>
    <property type="project" value="InterPro"/>
</dbReference>
<name>A0A8C5MPX0_9ANUR</name>
<dbReference type="AlphaFoldDB" id="A0A8C5MPX0"/>
<dbReference type="PANTHER" id="PTHR11461">
    <property type="entry name" value="SERINE PROTEASE INHIBITOR, SERPIN"/>
    <property type="match status" value="1"/>
</dbReference>
<dbReference type="InterPro" id="IPR000240">
    <property type="entry name" value="Serpin_B9/Maspin"/>
</dbReference>
<feature type="domain" description="Serpin" evidence="2">
    <location>
        <begin position="13"/>
        <end position="415"/>
    </location>
</feature>
<dbReference type="PANTHER" id="PTHR11461:SF55">
    <property type="entry name" value="SERPIN B5"/>
    <property type="match status" value="1"/>
</dbReference>
<dbReference type="GO" id="GO:0005615">
    <property type="term" value="C:extracellular space"/>
    <property type="evidence" value="ECO:0007669"/>
    <property type="project" value="InterPro"/>
</dbReference>
<proteinExistence type="inferred from homology"/>
<dbReference type="GeneTree" id="ENSGT00940000160674"/>
<dbReference type="InterPro" id="IPR023795">
    <property type="entry name" value="Serpin_CS"/>
</dbReference>
<evidence type="ECO:0000313" key="3">
    <source>
        <dbReference type="Ensembl" id="ENSLLEP00000016444.1"/>
    </source>
</evidence>
<keyword evidence="4" id="KW-1185">Reference proteome</keyword>